<keyword evidence="9 12" id="KW-0539">Nucleus</keyword>
<keyword evidence="17" id="KW-1185">Reference proteome</keyword>
<evidence type="ECO:0000313" key="18">
    <source>
        <dbReference type="RefSeq" id="XP_018025236.1"/>
    </source>
</evidence>
<keyword evidence="8" id="KW-0804">Transcription</keyword>
<evidence type="ECO:0000256" key="14">
    <source>
        <dbReference type="SAM" id="Coils"/>
    </source>
</evidence>
<keyword evidence="4" id="KW-0524">Neurogenesis</keyword>
<feature type="region of interest" description="Disordered" evidence="15">
    <location>
        <begin position="176"/>
        <end position="205"/>
    </location>
</feature>
<dbReference type="PROSITE" id="PS00027">
    <property type="entry name" value="HOMEOBOX_1"/>
    <property type="match status" value="1"/>
</dbReference>
<dbReference type="GO" id="GO:0007399">
    <property type="term" value="P:nervous system development"/>
    <property type="evidence" value="ECO:0007669"/>
    <property type="project" value="UniProtKB-KW"/>
</dbReference>
<dbReference type="OrthoDB" id="6159439at2759"/>
<feature type="region of interest" description="Disordered" evidence="15">
    <location>
        <begin position="290"/>
        <end position="343"/>
    </location>
</feature>
<dbReference type="OMA" id="HMAFNTT"/>
<dbReference type="GO" id="GO:1990837">
    <property type="term" value="F:sequence-specific double-stranded DNA binding"/>
    <property type="evidence" value="ECO:0007669"/>
    <property type="project" value="TreeGrafter"/>
</dbReference>
<feature type="region of interest" description="Disordered" evidence="15">
    <location>
        <begin position="94"/>
        <end position="127"/>
    </location>
</feature>
<comment type="similarity">
    <text evidence="10">Belongs to the paired homeobox family. Unc-4 subfamily.</text>
</comment>
<keyword evidence="2" id="KW-0217">Developmental protein</keyword>
<dbReference type="GO" id="GO:0000981">
    <property type="term" value="F:DNA-binding transcription factor activity, RNA polymerase II-specific"/>
    <property type="evidence" value="ECO:0007669"/>
    <property type="project" value="InterPro"/>
</dbReference>
<keyword evidence="3" id="KW-0221">Differentiation</keyword>
<evidence type="ECO:0000256" key="4">
    <source>
        <dbReference type="ARBA" id="ARBA00022902"/>
    </source>
</evidence>
<evidence type="ECO:0000256" key="2">
    <source>
        <dbReference type="ARBA" id="ARBA00022473"/>
    </source>
</evidence>
<protein>
    <recommendedName>
        <fullName evidence="11">Homeobox protein unc-4</fullName>
    </recommendedName>
</protein>
<keyword evidence="5" id="KW-0805">Transcription regulation</keyword>
<evidence type="ECO:0000256" key="12">
    <source>
        <dbReference type="PROSITE-ProRule" id="PRU00108"/>
    </source>
</evidence>
<evidence type="ECO:0000256" key="8">
    <source>
        <dbReference type="ARBA" id="ARBA00023163"/>
    </source>
</evidence>
<feature type="region of interest" description="Disordered" evidence="15">
    <location>
        <begin position="358"/>
        <end position="377"/>
    </location>
</feature>
<dbReference type="KEGG" id="hazt:108680830"/>
<dbReference type="GO" id="GO:0005634">
    <property type="term" value="C:nucleus"/>
    <property type="evidence" value="ECO:0007669"/>
    <property type="project" value="UniProtKB-SubCell"/>
</dbReference>
<organism evidence="17 18">
    <name type="scientific">Hyalella azteca</name>
    <name type="common">Amphipod</name>
    <dbReference type="NCBI Taxonomy" id="294128"/>
    <lineage>
        <taxon>Eukaryota</taxon>
        <taxon>Metazoa</taxon>
        <taxon>Ecdysozoa</taxon>
        <taxon>Arthropoda</taxon>
        <taxon>Crustacea</taxon>
        <taxon>Multicrustacea</taxon>
        <taxon>Malacostraca</taxon>
        <taxon>Eumalacostraca</taxon>
        <taxon>Peracarida</taxon>
        <taxon>Amphipoda</taxon>
        <taxon>Senticaudata</taxon>
        <taxon>Talitrida</taxon>
        <taxon>Talitroidea</taxon>
        <taxon>Hyalellidae</taxon>
        <taxon>Hyalella</taxon>
    </lineage>
</organism>
<evidence type="ECO:0000256" key="10">
    <source>
        <dbReference type="ARBA" id="ARBA00038351"/>
    </source>
</evidence>
<evidence type="ECO:0000256" key="5">
    <source>
        <dbReference type="ARBA" id="ARBA00023015"/>
    </source>
</evidence>
<dbReference type="InterPro" id="IPR017970">
    <property type="entry name" value="Homeobox_CS"/>
</dbReference>
<sequence>MQQQQQVLAPIPRPVPLAPLTPSAFPNVHLSTASLTSATLTSPHFSPPNLTSPHLSSPSLTSPHLSSPHLDQLMGSLYPWGALSLNLPRPPFPFYLHQPQNGEHDSNKDDDGSDAGDAASKRRRSRTNFNSWQLEELERAFESSHYPDVFMREALAMRLALTESRVAVWYQNRRAKWRKKEQTRKGPGRPAHNAHPQTCSGEPIPPEELARREQHRKEKRIQKQLERQQRKLALKGVHVSIEQLRKEYDENQAKEESKRRKGAPVKECQPTILSVKSSCFTIERLLAPMHSEEKGPPSPGTLMRAAPSPVHSYPSSPPSQHRCSPSPMTCKRDSPVHTPLSSPSSSVVVAQYSSPSHVTSHNLSLNSSTTSCSDSDDVNAAGEIRPIPLIKLQNDEPEPKSEFLSRVDAEVHVNHPAFFLKTDTRNSPDQFTHSHFQPISLCKSEPEDEPNLSQKQELWQYLRSSTTLLAEEWHKRWQADRLPAWLHVSPVTATLHTQS</sequence>
<evidence type="ECO:0000259" key="16">
    <source>
        <dbReference type="PROSITE" id="PS50071"/>
    </source>
</evidence>
<evidence type="ECO:0000256" key="3">
    <source>
        <dbReference type="ARBA" id="ARBA00022782"/>
    </source>
</evidence>
<proteinExistence type="inferred from homology"/>
<comment type="subcellular location">
    <subcellularLocation>
        <location evidence="1 12 13">Nucleus</location>
    </subcellularLocation>
</comment>
<reference evidence="18" key="1">
    <citation type="submission" date="2025-08" db="UniProtKB">
        <authorList>
            <consortium name="RefSeq"/>
        </authorList>
    </citation>
    <scope>IDENTIFICATION</scope>
    <source>
        <tissue evidence="18">Whole organism</tissue>
    </source>
</reference>
<dbReference type="CDD" id="cd00086">
    <property type="entry name" value="homeodomain"/>
    <property type="match status" value="1"/>
</dbReference>
<feature type="domain" description="Homeobox" evidence="16">
    <location>
        <begin position="120"/>
        <end position="180"/>
    </location>
</feature>
<name>A0A8B7PIR6_HYAAZ</name>
<keyword evidence="7 12" id="KW-0371">Homeobox</keyword>
<dbReference type="FunFam" id="1.10.10.60:FF:000057">
    <property type="entry name" value="Short stature homeobox 2"/>
    <property type="match status" value="1"/>
</dbReference>
<evidence type="ECO:0000256" key="1">
    <source>
        <dbReference type="ARBA" id="ARBA00004123"/>
    </source>
</evidence>
<evidence type="ECO:0000313" key="17">
    <source>
        <dbReference type="Proteomes" id="UP000694843"/>
    </source>
</evidence>
<feature type="coiled-coil region" evidence="14">
    <location>
        <begin position="211"/>
        <end position="261"/>
    </location>
</feature>
<dbReference type="SMART" id="SM00389">
    <property type="entry name" value="HOX"/>
    <property type="match status" value="1"/>
</dbReference>
<evidence type="ECO:0000256" key="11">
    <source>
        <dbReference type="ARBA" id="ARBA00069290"/>
    </source>
</evidence>
<keyword evidence="6 12" id="KW-0238">DNA-binding</keyword>
<evidence type="ECO:0000256" key="13">
    <source>
        <dbReference type="RuleBase" id="RU000682"/>
    </source>
</evidence>
<feature type="compositionally biased region" description="Low complexity" evidence="15">
    <location>
        <begin position="358"/>
        <end position="373"/>
    </location>
</feature>
<dbReference type="SUPFAM" id="SSF46689">
    <property type="entry name" value="Homeodomain-like"/>
    <property type="match status" value="1"/>
</dbReference>
<feature type="region of interest" description="Disordered" evidence="15">
    <location>
        <begin position="42"/>
        <end position="67"/>
    </location>
</feature>
<feature type="DNA-binding region" description="Homeobox" evidence="12">
    <location>
        <begin position="122"/>
        <end position="181"/>
    </location>
</feature>
<dbReference type="PROSITE" id="PS50071">
    <property type="entry name" value="HOMEOBOX_2"/>
    <property type="match status" value="1"/>
</dbReference>
<evidence type="ECO:0000256" key="7">
    <source>
        <dbReference type="ARBA" id="ARBA00023155"/>
    </source>
</evidence>
<dbReference type="GeneID" id="108680830"/>
<keyword evidence="14" id="KW-0175">Coiled coil</keyword>
<accession>A0A8B7PIR6</accession>
<dbReference type="Proteomes" id="UP000694843">
    <property type="component" value="Unplaced"/>
</dbReference>
<dbReference type="PANTHER" id="PTHR46799:SF1">
    <property type="entry name" value="HOMEOBOX PROTEIN UNC-4 HOMOLOG"/>
    <property type="match status" value="1"/>
</dbReference>
<evidence type="ECO:0000256" key="6">
    <source>
        <dbReference type="ARBA" id="ARBA00023125"/>
    </source>
</evidence>
<evidence type="ECO:0000256" key="9">
    <source>
        <dbReference type="ARBA" id="ARBA00023242"/>
    </source>
</evidence>
<dbReference type="Gene3D" id="1.10.10.60">
    <property type="entry name" value="Homeodomain-like"/>
    <property type="match status" value="1"/>
</dbReference>
<dbReference type="InterPro" id="IPR009057">
    <property type="entry name" value="Homeodomain-like_sf"/>
</dbReference>
<gene>
    <name evidence="18" type="primary">LOC108680830</name>
</gene>
<dbReference type="InterPro" id="IPR001356">
    <property type="entry name" value="HD"/>
</dbReference>
<dbReference type="PANTHER" id="PTHR46799">
    <property type="entry name" value="HOMEOBOX PROTEIN UNC-4 HOMOLOG"/>
    <property type="match status" value="1"/>
</dbReference>
<dbReference type="RefSeq" id="XP_018025236.1">
    <property type="nucleotide sequence ID" value="XM_018169747.2"/>
</dbReference>
<evidence type="ECO:0000256" key="15">
    <source>
        <dbReference type="SAM" id="MobiDB-lite"/>
    </source>
</evidence>
<dbReference type="Pfam" id="PF00046">
    <property type="entry name" value="Homeodomain"/>
    <property type="match status" value="1"/>
</dbReference>
<dbReference type="AlphaFoldDB" id="A0A8B7PIR6"/>
<dbReference type="GO" id="GO:0030154">
    <property type="term" value="P:cell differentiation"/>
    <property type="evidence" value="ECO:0007669"/>
    <property type="project" value="UniProtKB-KW"/>
</dbReference>
<feature type="region of interest" description="Disordered" evidence="15">
    <location>
        <begin position="1"/>
        <end position="20"/>
    </location>
</feature>